<dbReference type="AlphaFoldDB" id="A0A8G2FWJ9"/>
<evidence type="ECO:0000313" key="2">
    <source>
        <dbReference type="EMBL" id="SMD30816.1"/>
    </source>
</evidence>
<reference evidence="2 3" key="1">
    <citation type="submission" date="2017-04" db="EMBL/GenBank/DDBJ databases">
        <authorList>
            <person name="Varghese N."/>
            <person name="Submissions S."/>
        </authorList>
    </citation>
    <scope>NUCLEOTIDE SEQUENCE [LARGE SCALE GENOMIC DNA]</scope>
    <source>
        <strain evidence="2 3">DSM 9789</strain>
    </source>
</reference>
<proteinExistence type="predicted"/>
<dbReference type="InterPro" id="IPR000192">
    <property type="entry name" value="Aminotrans_V_dom"/>
</dbReference>
<dbReference type="EMBL" id="FWYE01000002">
    <property type="protein sequence ID" value="SMD30816.1"/>
    <property type="molecule type" value="Genomic_DNA"/>
</dbReference>
<protein>
    <submittedName>
        <fullName evidence="2">Selenocysteine lyase/Cysteine desulfurase</fullName>
    </submittedName>
</protein>
<keyword evidence="3" id="KW-1185">Reference proteome</keyword>
<dbReference type="PANTHER" id="PTHR43586">
    <property type="entry name" value="CYSTEINE DESULFURASE"/>
    <property type="match status" value="1"/>
</dbReference>
<comment type="caution">
    <text evidence="2">The sequence shown here is derived from an EMBL/GenBank/DDBJ whole genome shotgun (WGS) entry which is preliminary data.</text>
</comment>
<accession>A0A8G2FWJ9</accession>
<dbReference type="RefSeq" id="WP_084272694.1">
    <property type="nucleotide sequence ID" value="NZ_FWYE01000002.1"/>
</dbReference>
<dbReference type="InterPro" id="IPR015422">
    <property type="entry name" value="PyrdxlP-dep_Trfase_small"/>
</dbReference>
<dbReference type="Pfam" id="PF00266">
    <property type="entry name" value="Aminotran_5"/>
    <property type="match status" value="1"/>
</dbReference>
<dbReference type="SUPFAM" id="SSF53383">
    <property type="entry name" value="PLP-dependent transferases"/>
    <property type="match status" value="1"/>
</dbReference>
<name>A0A8G2FWJ9_PICTO</name>
<organism evidence="2 3">
    <name type="scientific">Picrophilus torridus (strain ATCC 700027 / DSM 9790 / JCM 10055 / NBRC 100828 / KAW 2/3)</name>
    <dbReference type="NCBI Taxonomy" id="1122961"/>
    <lineage>
        <taxon>Archaea</taxon>
        <taxon>Methanobacteriati</taxon>
        <taxon>Thermoplasmatota</taxon>
        <taxon>Thermoplasmata</taxon>
        <taxon>Thermoplasmatales</taxon>
        <taxon>Picrophilaceae</taxon>
        <taxon>Picrophilus</taxon>
    </lineage>
</organism>
<dbReference type="Gene3D" id="3.90.1150.10">
    <property type="entry name" value="Aspartate Aminotransferase, domain 1"/>
    <property type="match status" value="1"/>
</dbReference>
<dbReference type="Gene3D" id="3.40.640.10">
    <property type="entry name" value="Type I PLP-dependent aspartate aminotransferase-like (Major domain)"/>
    <property type="match status" value="1"/>
</dbReference>
<dbReference type="GO" id="GO:0016829">
    <property type="term" value="F:lyase activity"/>
    <property type="evidence" value="ECO:0007669"/>
    <property type="project" value="UniProtKB-KW"/>
</dbReference>
<dbReference type="PANTHER" id="PTHR43586:SF15">
    <property type="entry name" value="BLR3095 PROTEIN"/>
    <property type="match status" value="1"/>
</dbReference>
<evidence type="ECO:0000313" key="3">
    <source>
        <dbReference type="Proteomes" id="UP000192315"/>
    </source>
</evidence>
<feature type="domain" description="Aminotransferase class V" evidence="1">
    <location>
        <begin position="47"/>
        <end position="359"/>
    </location>
</feature>
<keyword evidence="2" id="KW-0456">Lyase</keyword>
<dbReference type="Proteomes" id="UP000192315">
    <property type="component" value="Unassembled WGS sequence"/>
</dbReference>
<dbReference type="InterPro" id="IPR015424">
    <property type="entry name" value="PyrdxlP-dep_Trfase"/>
</dbReference>
<sequence>MHKDSIRERFIGLDRINHLAACSKSPMLKTVKNALEDYINDVINLGNPWDLWTDKVNYARRLFAKIINADPGDVAVLYSVSSALNAIMSSFNFKNNNIVTSDLEFPTTNFILQAYKKYGIKIKTIKNDNGIIKSSNYNEYIDENTIMVTAVHVSSLNGFKQDIDEISKMAHEHGSYIYVDDYQSLGSLKIDVKKSKIDFLASGTLKWLLGVSGIAFLYVNPEIVNDLRPANIGWFSQKYPFQFGSESINYAHGAGRFENGTWSIPSVYAAIGGMECILDYNDIEGENKRLFSYTLDELDKNNIKTLTPEQSANIVAIPLKNPQEAESILKRKYNIITSARSNSLRISPHFYNTFEEIEAAVKIIKNEFL</sequence>
<evidence type="ECO:0000259" key="1">
    <source>
        <dbReference type="Pfam" id="PF00266"/>
    </source>
</evidence>
<dbReference type="InterPro" id="IPR015421">
    <property type="entry name" value="PyrdxlP-dep_Trfase_major"/>
</dbReference>
<gene>
    <name evidence="2" type="ORF">SAMN02745355_0729</name>
</gene>